<dbReference type="Proteomes" id="UP000321662">
    <property type="component" value="Unassembled WGS sequence"/>
</dbReference>
<keyword evidence="2" id="KW-1185">Reference proteome</keyword>
<dbReference type="AlphaFoldDB" id="A0A511ATL0"/>
<evidence type="ECO:0000313" key="2">
    <source>
        <dbReference type="Proteomes" id="UP000321662"/>
    </source>
</evidence>
<gene>
    <name evidence="1" type="ORF">AKA01nite_02850</name>
</gene>
<dbReference type="EMBL" id="BJUY01000002">
    <property type="protein sequence ID" value="GEK90663.1"/>
    <property type="molecule type" value="Genomic_DNA"/>
</dbReference>
<name>A0A511ATL0_9LACT</name>
<evidence type="ECO:0000313" key="1">
    <source>
        <dbReference type="EMBL" id="GEK90663.1"/>
    </source>
</evidence>
<sequence length="59" mass="7120">MGRKRLRQISKDNFTQKGKKKQPFTFHAQFNAYHSFYYKIFFIMGIDTQETLKSKVEVL</sequence>
<accession>A0A511ATL0</accession>
<protein>
    <submittedName>
        <fullName evidence="1">Uncharacterized protein</fullName>
    </submittedName>
</protein>
<organism evidence="1 2">
    <name type="scientific">Alkalibacterium kapii</name>
    <dbReference type="NCBI Taxonomy" id="426704"/>
    <lineage>
        <taxon>Bacteria</taxon>
        <taxon>Bacillati</taxon>
        <taxon>Bacillota</taxon>
        <taxon>Bacilli</taxon>
        <taxon>Lactobacillales</taxon>
        <taxon>Carnobacteriaceae</taxon>
        <taxon>Alkalibacterium</taxon>
    </lineage>
</organism>
<proteinExistence type="predicted"/>
<comment type="caution">
    <text evidence="1">The sequence shown here is derived from an EMBL/GenBank/DDBJ whole genome shotgun (WGS) entry which is preliminary data.</text>
</comment>
<reference evidence="1 2" key="1">
    <citation type="submission" date="2019-07" db="EMBL/GenBank/DDBJ databases">
        <title>Whole genome shotgun sequence of Alkalibacterium kapii NBRC 103247.</title>
        <authorList>
            <person name="Hosoyama A."/>
            <person name="Uohara A."/>
            <person name="Ohji S."/>
            <person name="Ichikawa N."/>
        </authorList>
    </citation>
    <scope>NUCLEOTIDE SEQUENCE [LARGE SCALE GENOMIC DNA]</scope>
    <source>
        <strain evidence="1 2">NBRC 103247</strain>
    </source>
</reference>